<dbReference type="GO" id="GO:0055088">
    <property type="term" value="P:lipid homeostasis"/>
    <property type="evidence" value="ECO:0007669"/>
    <property type="project" value="TreeGrafter"/>
</dbReference>
<dbReference type="OrthoDB" id="427480at2759"/>
<evidence type="ECO:0000259" key="3">
    <source>
        <dbReference type="PROSITE" id="PS50011"/>
    </source>
</evidence>
<evidence type="ECO:0000313" key="5">
    <source>
        <dbReference type="Proteomes" id="UP000694846"/>
    </source>
</evidence>
<accession>A0A2S2QCT8</accession>
<dbReference type="Proteomes" id="UP000694846">
    <property type="component" value="Unplaced"/>
</dbReference>
<dbReference type="PANTHER" id="PTHR43173:SF19">
    <property type="entry name" value="AARF DOMAIN-CONTAINING PROTEIN KINASE 1"/>
    <property type="match status" value="1"/>
</dbReference>
<dbReference type="SUPFAM" id="SSF56112">
    <property type="entry name" value="Protein kinase-like (PK-like)"/>
    <property type="match status" value="1"/>
</dbReference>
<keyword evidence="2" id="KW-0732">Signal</keyword>
<feature type="domain" description="Protein kinase" evidence="3">
    <location>
        <begin position="147"/>
        <end position="437"/>
    </location>
</feature>
<feature type="signal peptide" evidence="2">
    <location>
        <begin position="1"/>
        <end position="20"/>
    </location>
</feature>
<reference evidence="6" key="2">
    <citation type="submission" date="2025-04" db="UniProtKB">
        <authorList>
            <consortium name="RefSeq"/>
        </authorList>
    </citation>
    <scope>IDENTIFICATION</scope>
</reference>
<dbReference type="InterPro" id="IPR011009">
    <property type="entry name" value="Kinase-like_dom_sf"/>
</dbReference>
<dbReference type="RefSeq" id="XP_025419622.1">
    <property type="nucleotide sequence ID" value="XM_025563837.1"/>
</dbReference>
<keyword evidence="4 6" id="KW-0418">Kinase</keyword>
<dbReference type="SMART" id="SM00220">
    <property type="entry name" value="S_TKc"/>
    <property type="match status" value="1"/>
</dbReference>
<evidence type="ECO:0000256" key="2">
    <source>
        <dbReference type="SAM" id="SignalP"/>
    </source>
</evidence>
<keyword evidence="5" id="KW-1185">Reference proteome</keyword>
<evidence type="ECO:0000256" key="1">
    <source>
        <dbReference type="ARBA" id="ARBA00009670"/>
    </source>
</evidence>
<keyword evidence="4 6" id="KW-0808">Transferase</keyword>
<dbReference type="GO" id="GO:0004672">
    <property type="term" value="F:protein kinase activity"/>
    <property type="evidence" value="ECO:0007669"/>
    <property type="project" value="InterPro"/>
</dbReference>
<reference evidence="4" key="1">
    <citation type="submission" date="2018-04" db="EMBL/GenBank/DDBJ databases">
        <title>Transcriptome assembly of Sipha flava.</title>
        <authorList>
            <person name="Scully E.D."/>
            <person name="Geib S.M."/>
            <person name="Palmer N.A."/>
            <person name="Koch K."/>
            <person name="Bradshaw J."/>
            <person name="Heng-Moss T."/>
            <person name="Sarath G."/>
        </authorList>
    </citation>
    <scope>NUCLEOTIDE SEQUENCE</scope>
</reference>
<evidence type="ECO:0000313" key="6">
    <source>
        <dbReference type="RefSeq" id="XP_025419622.1"/>
    </source>
</evidence>
<dbReference type="GO" id="GO:0005524">
    <property type="term" value="F:ATP binding"/>
    <property type="evidence" value="ECO:0007669"/>
    <property type="project" value="InterPro"/>
</dbReference>
<protein>
    <submittedName>
        <fullName evidence="4">Putative aarF domain-containing protein kinase 1</fullName>
    </submittedName>
    <submittedName>
        <fullName evidence="6">Uncharacterized aarF domain-containing protein kinase 1</fullName>
    </submittedName>
</protein>
<dbReference type="AlphaFoldDB" id="A0A2S2QCT8"/>
<gene>
    <name evidence="4" type="primary">Adck1_1</name>
    <name evidence="6" type="synonym">LOC112689954</name>
    <name evidence="4" type="ORF">g.74513</name>
</gene>
<organism evidence="4">
    <name type="scientific">Sipha flava</name>
    <name type="common">yellow sugarcane aphid</name>
    <dbReference type="NCBI Taxonomy" id="143950"/>
    <lineage>
        <taxon>Eukaryota</taxon>
        <taxon>Metazoa</taxon>
        <taxon>Ecdysozoa</taxon>
        <taxon>Arthropoda</taxon>
        <taxon>Hexapoda</taxon>
        <taxon>Insecta</taxon>
        <taxon>Pterygota</taxon>
        <taxon>Neoptera</taxon>
        <taxon>Paraneoptera</taxon>
        <taxon>Hemiptera</taxon>
        <taxon>Sternorrhyncha</taxon>
        <taxon>Aphidomorpha</taxon>
        <taxon>Aphidoidea</taxon>
        <taxon>Aphididae</taxon>
        <taxon>Sipha</taxon>
    </lineage>
</organism>
<dbReference type="InterPro" id="IPR000719">
    <property type="entry name" value="Prot_kinase_dom"/>
</dbReference>
<proteinExistence type="inferred from homology"/>
<dbReference type="PANTHER" id="PTHR43173">
    <property type="entry name" value="ABC1 FAMILY PROTEIN"/>
    <property type="match status" value="1"/>
</dbReference>
<name>A0A2S2QCT8_9HEMI</name>
<feature type="chain" id="PRO_5044579120" evidence="2">
    <location>
        <begin position="21"/>
        <end position="511"/>
    </location>
</feature>
<dbReference type="PROSITE" id="PS50011">
    <property type="entry name" value="PROTEIN_KINASE_DOM"/>
    <property type="match status" value="1"/>
</dbReference>
<dbReference type="GO" id="GO:0007005">
    <property type="term" value="P:mitochondrion organization"/>
    <property type="evidence" value="ECO:0007669"/>
    <property type="project" value="TreeGrafter"/>
</dbReference>
<dbReference type="InterPro" id="IPR045307">
    <property type="entry name" value="ADCK1_dom"/>
</dbReference>
<dbReference type="CDD" id="cd13969">
    <property type="entry name" value="ADCK1-like"/>
    <property type="match status" value="1"/>
</dbReference>
<dbReference type="Pfam" id="PF03109">
    <property type="entry name" value="ABC1"/>
    <property type="match status" value="1"/>
</dbReference>
<dbReference type="Gene3D" id="1.10.510.10">
    <property type="entry name" value="Transferase(Phosphotransferase) domain 1"/>
    <property type="match status" value="1"/>
</dbReference>
<sequence length="511" mass="58204">MLSRTIRLAVLSGTVATAYSLYDNDFNIDSVSIVRFGRAATTGLHVMYHYKTTLYAPSVDKSLPNYQEIRSKSHEKAAEMLLELCRSNKGVYIKIGQHIGALENLFPKEYTVTLKVLHSQAPITPLKEIYKVIKEDLKQDVDQIFSEIDPKPLGAASLAQVHKAKLRSTGENVAIKVQHSYVRGDAKIDIAIIEALVRIGSYIFPDFRFQWLVTQTKQNIPKELDFTIEAQNTETIRKMFKHLKWLKIPKIFDEYSSPRVLTLEFVDGGQINDLEYINQNKLNVKEISEKLGSLYSEMIFKNGFVHSDPHPGNLLVNKDKNGQLNLILLDHGLYATLTDNFRRTYAKLWMSILDNNHDRMKKYCTKLGVAEMYGLLVCMVAGRTWDSIQDGIVTKKLTPAEKEKFQSGIPLVLTETLYILQTVNPQILLLLKTNDLIRGIDTTLGTLSKLTSLHPMTVSCINSVYDKPLRKSSFWTGLSLHLKKQWSLLKKYLDGHTFQMILIFSTVLFLL</sequence>
<dbReference type="EMBL" id="GGMS01006344">
    <property type="protein sequence ID" value="MBY75547.1"/>
    <property type="molecule type" value="Transcribed_RNA"/>
</dbReference>
<comment type="similarity">
    <text evidence="1">Belongs to the protein kinase superfamily. ADCK protein kinase family.</text>
</comment>
<dbReference type="InterPro" id="IPR004147">
    <property type="entry name" value="ABC1_dom"/>
</dbReference>
<dbReference type="InterPro" id="IPR051130">
    <property type="entry name" value="Mito_struct-func_regulator"/>
</dbReference>
<evidence type="ECO:0000313" key="4">
    <source>
        <dbReference type="EMBL" id="MBY75547.1"/>
    </source>
</evidence>
<dbReference type="GO" id="GO:0005743">
    <property type="term" value="C:mitochondrial inner membrane"/>
    <property type="evidence" value="ECO:0007669"/>
    <property type="project" value="TreeGrafter"/>
</dbReference>